<dbReference type="Proteomes" id="UP000618754">
    <property type="component" value="Unassembled WGS sequence"/>
</dbReference>
<reference evidence="2 3" key="1">
    <citation type="submission" date="2020-09" db="EMBL/GenBank/DDBJ databases">
        <title>Novel species of Mucilaginibacter isolated from a glacier on the Tibetan Plateau.</title>
        <authorList>
            <person name="Liu Q."/>
            <person name="Xin Y.-H."/>
        </authorList>
    </citation>
    <scope>NUCLEOTIDE SEQUENCE [LARGE SCALE GENOMIC DNA]</scope>
    <source>
        <strain evidence="2 3">CGMCC 1.13878</strain>
    </source>
</reference>
<dbReference type="EMBL" id="JACWMW010000004">
    <property type="protein sequence ID" value="MBD1387013.1"/>
    <property type="molecule type" value="Genomic_DNA"/>
</dbReference>
<gene>
    <name evidence="2" type="ORF">IDJ75_17130</name>
</gene>
<evidence type="ECO:0000313" key="3">
    <source>
        <dbReference type="Proteomes" id="UP000618754"/>
    </source>
</evidence>
<evidence type="ECO:0000256" key="1">
    <source>
        <dbReference type="SAM" id="SignalP"/>
    </source>
</evidence>
<protein>
    <submittedName>
        <fullName evidence="2">Uncharacterized protein</fullName>
    </submittedName>
</protein>
<name>A0ABR7X8V0_9SPHI</name>
<accession>A0ABR7X8V0</accession>
<dbReference type="RefSeq" id="WP_191176866.1">
    <property type="nucleotide sequence ID" value="NZ_JACWMW010000004.1"/>
</dbReference>
<evidence type="ECO:0000313" key="2">
    <source>
        <dbReference type="EMBL" id="MBD1387013.1"/>
    </source>
</evidence>
<proteinExistence type="predicted"/>
<sequence>MKARFYIILVSFLYSVPSCAQAKFTEGVNIVNNQKFEVARSTMAFNDKKPWYIFPQKNKYKGPIPRPADNYKFPMRRSDIHVDNDMTSTIVYRVLKDKKEALHNKNEKLGILFVFETNGILTDANYTLAEDSIITLSEIEQIDTALRQEIKASFTGQDYTHYVAVDYNLPRSISF</sequence>
<comment type="caution">
    <text evidence="2">The sequence shown here is derived from an EMBL/GenBank/DDBJ whole genome shotgun (WGS) entry which is preliminary data.</text>
</comment>
<feature type="signal peptide" evidence="1">
    <location>
        <begin position="1"/>
        <end position="22"/>
    </location>
</feature>
<keyword evidence="3" id="KW-1185">Reference proteome</keyword>
<feature type="chain" id="PRO_5046973896" evidence="1">
    <location>
        <begin position="23"/>
        <end position="175"/>
    </location>
</feature>
<keyword evidence="1" id="KW-0732">Signal</keyword>
<organism evidence="2 3">
    <name type="scientific">Mucilaginibacter rigui</name>
    <dbReference type="NCBI Taxonomy" id="534635"/>
    <lineage>
        <taxon>Bacteria</taxon>
        <taxon>Pseudomonadati</taxon>
        <taxon>Bacteroidota</taxon>
        <taxon>Sphingobacteriia</taxon>
        <taxon>Sphingobacteriales</taxon>
        <taxon>Sphingobacteriaceae</taxon>
        <taxon>Mucilaginibacter</taxon>
    </lineage>
</organism>